<dbReference type="EMBL" id="JABCKI010000560">
    <property type="protein sequence ID" value="KAG5650098.1"/>
    <property type="molecule type" value="Genomic_DNA"/>
</dbReference>
<reference evidence="1" key="2">
    <citation type="submission" date="2021-10" db="EMBL/GenBank/DDBJ databases">
        <title>Phylogenomics reveals ancestral predisposition of the termite-cultivated fungus Termitomyces towards a domesticated lifestyle.</title>
        <authorList>
            <person name="Auxier B."/>
            <person name="Grum-Grzhimaylo A."/>
            <person name="Cardenas M.E."/>
            <person name="Lodge J.D."/>
            <person name="Laessoe T."/>
            <person name="Pedersen O."/>
            <person name="Smith M.E."/>
            <person name="Kuyper T.W."/>
            <person name="Franco-Molano E.A."/>
            <person name="Baroni T.J."/>
            <person name="Aanen D.K."/>
        </authorList>
    </citation>
    <scope>NUCLEOTIDE SEQUENCE</scope>
    <source>
        <strain evidence="1">D49</strain>
    </source>
</reference>
<keyword evidence="2" id="KW-1185">Reference proteome</keyword>
<dbReference type="OrthoDB" id="3107871at2759"/>
<gene>
    <name evidence="1" type="ORF">H0H81_000787</name>
</gene>
<dbReference type="AlphaFoldDB" id="A0A9P7KH01"/>
<protein>
    <submittedName>
        <fullName evidence="1">Uncharacterized protein</fullName>
    </submittedName>
</protein>
<comment type="caution">
    <text evidence="1">The sequence shown here is derived from an EMBL/GenBank/DDBJ whole genome shotgun (WGS) entry which is preliminary data.</text>
</comment>
<evidence type="ECO:0000313" key="1">
    <source>
        <dbReference type="EMBL" id="KAG5650098.1"/>
    </source>
</evidence>
<evidence type="ECO:0000313" key="2">
    <source>
        <dbReference type="Proteomes" id="UP000717328"/>
    </source>
</evidence>
<accession>A0A9P7KH01</accession>
<dbReference type="Proteomes" id="UP000717328">
    <property type="component" value="Unassembled WGS sequence"/>
</dbReference>
<proteinExistence type="predicted"/>
<reference evidence="1" key="1">
    <citation type="submission" date="2021-02" db="EMBL/GenBank/DDBJ databases">
        <authorList>
            <person name="Nieuwenhuis M."/>
            <person name="Van De Peppel L.J.J."/>
        </authorList>
    </citation>
    <scope>NUCLEOTIDE SEQUENCE</scope>
    <source>
        <strain evidence="1">D49</strain>
    </source>
</reference>
<organism evidence="1 2">
    <name type="scientific">Sphagnurus paluster</name>
    <dbReference type="NCBI Taxonomy" id="117069"/>
    <lineage>
        <taxon>Eukaryota</taxon>
        <taxon>Fungi</taxon>
        <taxon>Dikarya</taxon>
        <taxon>Basidiomycota</taxon>
        <taxon>Agaricomycotina</taxon>
        <taxon>Agaricomycetes</taxon>
        <taxon>Agaricomycetidae</taxon>
        <taxon>Agaricales</taxon>
        <taxon>Tricholomatineae</taxon>
        <taxon>Lyophyllaceae</taxon>
        <taxon>Sphagnurus</taxon>
    </lineage>
</organism>
<name>A0A9P7KH01_9AGAR</name>
<sequence length="236" mass="27327">MENYVHDLKQKLDKRFTLTVFDNENVIEKFKESLINKYERDMQTFITQNIPAYITPQTNAVLYSTAVERHYAEYCRDLLYADPETGDIDDINGYLRDARMFNEQAQMARNGLRLDLTRADTKNAPSSAVVQEFLQREKALEEEYKTDVPETERVLKKYVFETEHVLEVSVVAHMINNQKFKAAVENHLGRHYMETGSFSAMDTLAALAVTLKQQQNLVGKVPDDFNGHKGRFFQGK</sequence>